<keyword evidence="6" id="KW-1185">Reference proteome</keyword>
<dbReference type="STRING" id="169760.PSTEL_15520"/>
<evidence type="ECO:0000256" key="3">
    <source>
        <dbReference type="ARBA" id="ARBA00023163"/>
    </source>
</evidence>
<gene>
    <name evidence="5" type="ORF">PSTEL_15520</name>
</gene>
<dbReference type="AlphaFoldDB" id="A0A089LVX8"/>
<dbReference type="Pfam" id="PF12833">
    <property type="entry name" value="HTH_18"/>
    <property type="match status" value="1"/>
</dbReference>
<dbReference type="Pfam" id="PF02311">
    <property type="entry name" value="AraC_binding"/>
    <property type="match status" value="1"/>
</dbReference>
<dbReference type="InterPro" id="IPR018060">
    <property type="entry name" value="HTH_AraC"/>
</dbReference>
<dbReference type="InterPro" id="IPR009057">
    <property type="entry name" value="Homeodomain-like_sf"/>
</dbReference>
<protein>
    <recommendedName>
        <fullName evidence="4">HTH araC/xylS-type domain-containing protein</fullName>
    </recommendedName>
</protein>
<evidence type="ECO:0000256" key="1">
    <source>
        <dbReference type="ARBA" id="ARBA00023015"/>
    </source>
</evidence>
<reference evidence="5 6" key="1">
    <citation type="submission" date="2014-08" db="EMBL/GenBank/DDBJ databases">
        <title>Comparative genomics of the Paenibacillus odorifer group.</title>
        <authorList>
            <person name="den Bakker H.C."/>
            <person name="Tsai Y.-C."/>
            <person name="Martin N."/>
            <person name="Korlach J."/>
            <person name="Wiedmann M."/>
        </authorList>
    </citation>
    <scope>NUCLEOTIDE SEQUENCE [LARGE SCALE GENOMIC DNA]</scope>
    <source>
        <strain evidence="5 6">DSM 14472</strain>
    </source>
</reference>
<evidence type="ECO:0000313" key="5">
    <source>
        <dbReference type="EMBL" id="AIQ64285.1"/>
    </source>
</evidence>
<dbReference type="SMART" id="SM00342">
    <property type="entry name" value="HTH_ARAC"/>
    <property type="match status" value="1"/>
</dbReference>
<dbReference type="PROSITE" id="PS01124">
    <property type="entry name" value="HTH_ARAC_FAMILY_2"/>
    <property type="match status" value="1"/>
</dbReference>
<dbReference type="InterPro" id="IPR003313">
    <property type="entry name" value="AraC-bd"/>
</dbReference>
<keyword evidence="2" id="KW-0238">DNA-binding</keyword>
<dbReference type="SUPFAM" id="SSF51215">
    <property type="entry name" value="Regulatory protein AraC"/>
    <property type="match status" value="1"/>
</dbReference>
<dbReference type="InterPro" id="IPR018062">
    <property type="entry name" value="HTH_AraC-typ_CS"/>
</dbReference>
<keyword evidence="1" id="KW-0805">Transcription regulation</keyword>
<dbReference type="EMBL" id="CP009286">
    <property type="protein sequence ID" value="AIQ64285.1"/>
    <property type="molecule type" value="Genomic_DNA"/>
</dbReference>
<accession>A0A089LVX8</accession>
<dbReference type="PANTHER" id="PTHR43280:SF2">
    <property type="entry name" value="HTH-TYPE TRANSCRIPTIONAL REGULATOR EXSA"/>
    <property type="match status" value="1"/>
</dbReference>
<dbReference type="Gene3D" id="1.10.10.60">
    <property type="entry name" value="Homeodomain-like"/>
    <property type="match status" value="2"/>
</dbReference>
<dbReference type="InterPro" id="IPR020449">
    <property type="entry name" value="Tscrpt_reg_AraC-type_HTH"/>
</dbReference>
<dbReference type="PROSITE" id="PS00041">
    <property type="entry name" value="HTH_ARAC_FAMILY_1"/>
    <property type="match status" value="1"/>
</dbReference>
<dbReference type="KEGG" id="pste:PSTEL_15520"/>
<sequence length="303" mass="35578">MYFYLSTDRFPKASFMQRNIFPDDWMHFPRKPSEYMLFLVNDGVLYIQENEVPYELHHGDMLLLEPGHFHTGYKNAFVDFYFIHMPPDTFIPSMIETQEDLAAHFQQKKHQYYKGNPFDYGLYDSCKCLIPKTMKLPETSFQAIRGQMEESMQALAAGDEEYKLICSRNMLDILIRISKSCALSALSEAPASSELSRKDKRVEEILSLLHERYAYKWTGDEIERRLHSNFDYLNRTFKEQTGLTIFEYLTIFRINKAKEFLTNGSLKIHEIAALTGFSNEYHFNRVFARLTGVPPGKYRKANQ</sequence>
<evidence type="ECO:0000259" key="4">
    <source>
        <dbReference type="PROSITE" id="PS01124"/>
    </source>
</evidence>
<dbReference type="GO" id="GO:0003700">
    <property type="term" value="F:DNA-binding transcription factor activity"/>
    <property type="evidence" value="ECO:0007669"/>
    <property type="project" value="InterPro"/>
</dbReference>
<proteinExistence type="predicted"/>
<evidence type="ECO:0000313" key="6">
    <source>
        <dbReference type="Proteomes" id="UP000029507"/>
    </source>
</evidence>
<dbReference type="PRINTS" id="PR00032">
    <property type="entry name" value="HTHARAC"/>
</dbReference>
<dbReference type="PANTHER" id="PTHR43280">
    <property type="entry name" value="ARAC-FAMILY TRANSCRIPTIONAL REGULATOR"/>
    <property type="match status" value="1"/>
</dbReference>
<dbReference type="InterPro" id="IPR037923">
    <property type="entry name" value="HTH-like"/>
</dbReference>
<evidence type="ECO:0000256" key="2">
    <source>
        <dbReference type="ARBA" id="ARBA00023125"/>
    </source>
</evidence>
<feature type="domain" description="HTH araC/xylS-type" evidence="4">
    <location>
        <begin position="203"/>
        <end position="301"/>
    </location>
</feature>
<dbReference type="GO" id="GO:0043565">
    <property type="term" value="F:sequence-specific DNA binding"/>
    <property type="evidence" value="ECO:0007669"/>
    <property type="project" value="InterPro"/>
</dbReference>
<organism evidence="5 6">
    <name type="scientific">Paenibacillus stellifer</name>
    <dbReference type="NCBI Taxonomy" id="169760"/>
    <lineage>
        <taxon>Bacteria</taxon>
        <taxon>Bacillati</taxon>
        <taxon>Bacillota</taxon>
        <taxon>Bacilli</taxon>
        <taxon>Bacillales</taxon>
        <taxon>Paenibacillaceae</taxon>
        <taxon>Paenibacillus</taxon>
    </lineage>
</organism>
<dbReference type="SUPFAM" id="SSF46689">
    <property type="entry name" value="Homeodomain-like"/>
    <property type="match status" value="2"/>
</dbReference>
<dbReference type="Proteomes" id="UP000029507">
    <property type="component" value="Chromosome"/>
</dbReference>
<name>A0A089LVX8_9BACL</name>
<dbReference type="HOGENOM" id="CLU_000445_88_6_9"/>
<keyword evidence="3" id="KW-0804">Transcription</keyword>